<sequence length="95" mass="10325">MRLLVANKILLGAAAVVVPGKSSIYYGLTLKEKSLVNQIERIPDGSQLKTDRAMRARIVQLSQERAELLAESAEVDRKLGDVRKRAANAQPAPSA</sequence>
<name>A0A427XWR8_9TREE</name>
<accession>A0A427XWR8</accession>
<reference evidence="2 3" key="1">
    <citation type="submission" date="2018-11" db="EMBL/GenBank/DDBJ databases">
        <title>Genome sequence of Apiotrichum porosum DSM 27194.</title>
        <authorList>
            <person name="Aliyu H."/>
            <person name="Gorte O."/>
            <person name="Ochsenreither K."/>
        </authorList>
    </citation>
    <scope>NUCLEOTIDE SEQUENCE [LARGE SCALE GENOMIC DNA]</scope>
    <source>
        <strain evidence="2 3">DSM 27194</strain>
    </source>
</reference>
<evidence type="ECO:0000313" key="3">
    <source>
        <dbReference type="Proteomes" id="UP000279236"/>
    </source>
</evidence>
<evidence type="ECO:0000313" key="2">
    <source>
        <dbReference type="EMBL" id="RSH83165.1"/>
    </source>
</evidence>
<organism evidence="2 3">
    <name type="scientific">Apiotrichum porosum</name>
    <dbReference type="NCBI Taxonomy" id="105984"/>
    <lineage>
        <taxon>Eukaryota</taxon>
        <taxon>Fungi</taxon>
        <taxon>Dikarya</taxon>
        <taxon>Basidiomycota</taxon>
        <taxon>Agaricomycotina</taxon>
        <taxon>Tremellomycetes</taxon>
        <taxon>Trichosporonales</taxon>
        <taxon>Trichosporonaceae</taxon>
        <taxon>Apiotrichum</taxon>
    </lineage>
</organism>
<feature type="chain" id="PRO_5019488579" evidence="1">
    <location>
        <begin position="16"/>
        <end position="95"/>
    </location>
</feature>
<dbReference type="AlphaFoldDB" id="A0A427XWR8"/>
<evidence type="ECO:0000256" key="1">
    <source>
        <dbReference type="SAM" id="SignalP"/>
    </source>
</evidence>
<dbReference type="GeneID" id="39591367"/>
<gene>
    <name evidence="2" type="ORF">EHS24_006824</name>
</gene>
<keyword evidence="1" id="KW-0732">Signal</keyword>
<keyword evidence="3" id="KW-1185">Reference proteome</keyword>
<dbReference type="OrthoDB" id="2573188at2759"/>
<feature type="signal peptide" evidence="1">
    <location>
        <begin position="1"/>
        <end position="15"/>
    </location>
</feature>
<dbReference type="Proteomes" id="UP000279236">
    <property type="component" value="Unassembled WGS sequence"/>
</dbReference>
<proteinExistence type="predicted"/>
<dbReference type="EMBL" id="RSCE01000004">
    <property type="protein sequence ID" value="RSH83165.1"/>
    <property type="molecule type" value="Genomic_DNA"/>
</dbReference>
<protein>
    <submittedName>
        <fullName evidence="2">Uncharacterized protein</fullName>
    </submittedName>
</protein>
<comment type="caution">
    <text evidence="2">The sequence shown here is derived from an EMBL/GenBank/DDBJ whole genome shotgun (WGS) entry which is preliminary data.</text>
</comment>
<dbReference type="RefSeq" id="XP_028477117.1">
    <property type="nucleotide sequence ID" value="XM_028622225.1"/>
</dbReference>